<dbReference type="Gene3D" id="3.30.70.270">
    <property type="match status" value="1"/>
</dbReference>
<sequence>MTTLLIERAFKHQRLTTLTISSGLFYLFASLALALTRDGQNIALLWMANISVAYYLSTQDAKYWSTALLGVAIANLAADYPYSSSILQSLSFLPANLIEITITAHVLKHHVSIDQVFKKPFALLKVFYLVCFLTPITGALSGTLLHYTYSQQLSWSFTLNWWLSSVIGCFALLPLCLLVSQRGLTTTLESFLKPWVLALLIAGGVIIYHSLIHLAFPYIYISTAYFVIAVISLSAAVYMAFFATIFVTLMLNIGALIPTDPILKFAEFATALFYLPHLLSLIPLLALAFAVYSNKKNQAQLISQQQQSKELYRKTPVAMYTLDQYGDIVDVSDQWLNLLGYQRKDVLGKASVDFMMPNSKELALNTHMPQLYRRGTVHELDYQFRHANGEPINVLFSAVIKEEHLQMRAYVVLSDISREKHLDQQAQQREQFLQLTLSSVGDAIVATDTEGKVTYVNPKARSLLDLCQSTQPLHSPADDIIKLYDLDGVQTPTSVNQVLSCHELFQREQKLKLHSPSQGEMIIKERAYPIMDKKQFQGVVLVYQDITKEHHLQEEMCYIAKHDELTGLPNRTVLVKRLTELCHNPEPDKNFVLLYLDLDNFKNINDCRGHSEGDRVLKVLSERIETFLSPQDEVYRFGGDEFVVLLNNNYQAMKLKRECQTLLDEINLPLTIHKTQHSLSASVGIVSFPRDGQDPDTLLRRADVAMYQAKSQGKNTFSFYTKGLTEHIEQRLEIEQRLKRAIELNRLEVHYQPIFNTKTNQTTHAEALCRWPSDDTDKLFPDQFIPVAEESTLIHQLGMLVLNKTCENETLFRQYQAISINISAIQMELPHFMDDIKTTLQRNKIPPSRLIFEITETSIMKNPENSQKVLAELRAMGSQIAVDDFGTGYSSLSYLKRYPVDYLKIDRDFINDLTRSKSDHAFVMAIISLAKALDLKVIAEGVETQEQQDELSQAGCEYLQGYHLGKPEPVEMESNMLYFSSVSH</sequence>
<accession>A0AB39HFV1</accession>
<dbReference type="InterPro" id="IPR000014">
    <property type="entry name" value="PAS"/>
</dbReference>
<evidence type="ECO:0000256" key="1">
    <source>
        <dbReference type="SAM" id="Phobius"/>
    </source>
</evidence>
<feature type="transmembrane region" description="Helical" evidence="1">
    <location>
        <begin position="42"/>
        <end position="57"/>
    </location>
</feature>
<dbReference type="InterPro" id="IPR013656">
    <property type="entry name" value="PAS_4"/>
</dbReference>
<dbReference type="InterPro" id="IPR035965">
    <property type="entry name" value="PAS-like_dom_sf"/>
</dbReference>
<dbReference type="Pfam" id="PF00990">
    <property type="entry name" value="GGDEF"/>
    <property type="match status" value="1"/>
</dbReference>
<dbReference type="Pfam" id="PF08448">
    <property type="entry name" value="PAS_4"/>
    <property type="match status" value="1"/>
</dbReference>
<dbReference type="CDD" id="cd01949">
    <property type="entry name" value="GGDEF"/>
    <property type="match status" value="1"/>
</dbReference>
<dbReference type="RefSeq" id="WP_306101852.1">
    <property type="nucleotide sequence ID" value="NZ_CP162601.1"/>
</dbReference>
<keyword evidence="1" id="KW-0812">Transmembrane</keyword>
<dbReference type="SMART" id="SM00052">
    <property type="entry name" value="EAL"/>
    <property type="match status" value="1"/>
</dbReference>
<feature type="domain" description="EAL" evidence="3">
    <location>
        <begin position="731"/>
        <end position="981"/>
    </location>
</feature>
<feature type="transmembrane region" description="Helical" evidence="1">
    <location>
        <begin position="161"/>
        <end position="179"/>
    </location>
</feature>
<keyword evidence="1" id="KW-0472">Membrane</keyword>
<feature type="domain" description="PAS" evidence="2">
    <location>
        <begin position="304"/>
        <end position="375"/>
    </location>
</feature>
<evidence type="ECO:0000259" key="2">
    <source>
        <dbReference type="PROSITE" id="PS50112"/>
    </source>
</evidence>
<gene>
    <name evidence="5" type="ORF">AB0763_00620</name>
</gene>
<dbReference type="SMART" id="SM00267">
    <property type="entry name" value="GGDEF"/>
    <property type="match status" value="1"/>
</dbReference>
<dbReference type="Pfam" id="PF13426">
    <property type="entry name" value="PAS_9"/>
    <property type="match status" value="1"/>
</dbReference>
<dbReference type="InterPro" id="IPR000160">
    <property type="entry name" value="GGDEF_dom"/>
</dbReference>
<dbReference type="Pfam" id="PF00563">
    <property type="entry name" value="EAL"/>
    <property type="match status" value="1"/>
</dbReference>
<dbReference type="SUPFAM" id="SSF55785">
    <property type="entry name" value="PYP-like sensor domain (PAS domain)"/>
    <property type="match status" value="2"/>
</dbReference>
<dbReference type="NCBIfam" id="TIGR00229">
    <property type="entry name" value="sensory_box"/>
    <property type="match status" value="1"/>
</dbReference>
<feature type="transmembrane region" description="Helical" evidence="1">
    <location>
        <begin position="218"/>
        <end position="251"/>
    </location>
</feature>
<dbReference type="NCBIfam" id="TIGR00254">
    <property type="entry name" value="GGDEF"/>
    <property type="match status" value="1"/>
</dbReference>
<name>A0AB39HFV1_9VIBR</name>
<organism evidence="5">
    <name type="scientific">Vibrio sp. HB236076</name>
    <dbReference type="NCBI Taxonomy" id="3232307"/>
    <lineage>
        <taxon>Bacteria</taxon>
        <taxon>Pseudomonadati</taxon>
        <taxon>Pseudomonadota</taxon>
        <taxon>Gammaproteobacteria</taxon>
        <taxon>Vibrionales</taxon>
        <taxon>Vibrionaceae</taxon>
        <taxon>Vibrio</taxon>
    </lineage>
</organism>
<dbReference type="SUPFAM" id="SSF55073">
    <property type="entry name" value="Nucleotide cyclase"/>
    <property type="match status" value="1"/>
</dbReference>
<dbReference type="PANTHER" id="PTHR44757">
    <property type="entry name" value="DIGUANYLATE CYCLASE DGCP"/>
    <property type="match status" value="1"/>
</dbReference>
<feature type="transmembrane region" description="Helical" evidence="1">
    <location>
        <begin position="272"/>
        <end position="292"/>
    </location>
</feature>
<dbReference type="AlphaFoldDB" id="A0AB39HFV1"/>
<dbReference type="Gene3D" id="3.30.450.20">
    <property type="entry name" value="PAS domain"/>
    <property type="match status" value="2"/>
</dbReference>
<dbReference type="PROSITE" id="PS50112">
    <property type="entry name" value="PAS"/>
    <property type="match status" value="2"/>
</dbReference>
<feature type="domain" description="PAS" evidence="2">
    <location>
        <begin position="429"/>
        <end position="466"/>
    </location>
</feature>
<evidence type="ECO:0000259" key="3">
    <source>
        <dbReference type="PROSITE" id="PS50883"/>
    </source>
</evidence>
<dbReference type="EMBL" id="CP162601">
    <property type="protein sequence ID" value="XDK25191.1"/>
    <property type="molecule type" value="Genomic_DNA"/>
</dbReference>
<dbReference type="Gene3D" id="3.20.20.450">
    <property type="entry name" value="EAL domain"/>
    <property type="match status" value="1"/>
</dbReference>
<dbReference type="InterPro" id="IPR001633">
    <property type="entry name" value="EAL_dom"/>
</dbReference>
<feature type="domain" description="GGDEF" evidence="4">
    <location>
        <begin position="589"/>
        <end position="722"/>
    </location>
</feature>
<dbReference type="CDD" id="cd00130">
    <property type="entry name" value="PAS"/>
    <property type="match status" value="2"/>
</dbReference>
<keyword evidence="1" id="KW-1133">Transmembrane helix</keyword>
<dbReference type="InterPro" id="IPR029787">
    <property type="entry name" value="Nucleotide_cyclase"/>
</dbReference>
<dbReference type="PROSITE" id="PS50883">
    <property type="entry name" value="EAL"/>
    <property type="match status" value="1"/>
</dbReference>
<dbReference type="InterPro" id="IPR052155">
    <property type="entry name" value="Biofilm_reg_signaling"/>
</dbReference>
<dbReference type="SUPFAM" id="SSF141868">
    <property type="entry name" value="EAL domain-like"/>
    <property type="match status" value="1"/>
</dbReference>
<evidence type="ECO:0000313" key="5">
    <source>
        <dbReference type="EMBL" id="XDK25191.1"/>
    </source>
</evidence>
<dbReference type="PROSITE" id="PS50887">
    <property type="entry name" value="GGDEF"/>
    <property type="match status" value="1"/>
</dbReference>
<feature type="transmembrane region" description="Helical" evidence="1">
    <location>
        <begin position="126"/>
        <end position="149"/>
    </location>
</feature>
<dbReference type="CDD" id="cd01948">
    <property type="entry name" value="EAL"/>
    <property type="match status" value="1"/>
</dbReference>
<dbReference type="SMART" id="SM00091">
    <property type="entry name" value="PAS"/>
    <property type="match status" value="2"/>
</dbReference>
<feature type="transmembrane region" description="Helical" evidence="1">
    <location>
        <begin position="15"/>
        <end position="35"/>
    </location>
</feature>
<dbReference type="KEGG" id="vih:AB0763_00620"/>
<dbReference type="InterPro" id="IPR035919">
    <property type="entry name" value="EAL_sf"/>
</dbReference>
<proteinExistence type="predicted"/>
<dbReference type="InterPro" id="IPR043128">
    <property type="entry name" value="Rev_trsase/Diguanyl_cyclase"/>
</dbReference>
<reference evidence="5" key="1">
    <citation type="submission" date="2024-07" db="EMBL/GenBank/DDBJ databases">
        <title>Genome Analysis of a Potential Novel Vibrio Species Secreting pH- and Thermo-stable Alginate Lyase and its Application in Producing Alginate Oligosaccharides.</title>
        <authorList>
            <person name="Huang H."/>
            <person name="Bao K."/>
        </authorList>
    </citation>
    <scope>NUCLEOTIDE SEQUENCE</scope>
    <source>
        <strain evidence="5">HB236076</strain>
    </source>
</reference>
<evidence type="ECO:0000259" key="4">
    <source>
        <dbReference type="PROSITE" id="PS50887"/>
    </source>
</evidence>
<feature type="transmembrane region" description="Helical" evidence="1">
    <location>
        <begin position="191"/>
        <end position="212"/>
    </location>
</feature>
<dbReference type="PANTHER" id="PTHR44757:SF4">
    <property type="entry name" value="DIGUANYLATE CYCLASE DGCE-RELATED"/>
    <property type="match status" value="1"/>
</dbReference>
<protein>
    <submittedName>
        <fullName evidence="5">EAL domain-containing protein</fullName>
    </submittedName>
</protein>